<dbReference type="InterPro" id="IPR021392">
    <property type="entry name" value="Focadhesin_C"/>
</dbReference>
<feature type="non-terminal residue" evidence="2">
    <location>
        <position position="980"/>
    </location>
</feature>
<dbReference type="EMBL" id="CASHTH010002668">
    <property type="protein sequence ID" value="CAI8033458.1"/>
    <property type="molecule type" value="Genomic_DNA"/>
</dbReference>
<name>A0AA35WTQ6_GEOBA</name>
<dbReference type="Pfam" id="PF11229">
    <property type="entry name" value="Focadhesin"/>
    <property type="match status" value="1"/>
</dbReference>
<accession>A0AA35WTQ6</accession>
<dbReference type="InterPro" id="IPR016024">
    <property type="entry name" value="ARM-type_fold"/>
</dbReference>
<comment type="caution">
    <text evidence="2">The sequence shown here is derived from an EMBL/GenBank/DDBJ whole genome shotgun (WGS) entry which is preliminary data.</text>
</comment>
<evidence type="ECO:0000313" key="2">
    <source>
        <dbReference type="EMBL" id="CAI8033458.1"/>
    </source>
</evidence>
<dbReference type="SUPFAM" id="SSF48371">
    <property type="entry name" value="ARM repeat"/>
    <property type="match status" value="1"/>
</dbReference>
<feature type="domain" description="Focadhesin C-terminal" evidence="1">
    <location>
        <begin position="450"/>
        <end position="692"/>
    </location>
</feature>
<sequence length="980" mass="107515">PTQSLPSLSQFLSSLLPSEVEAVPRGTISSVLRQSWVQSPLERAVKGVENLLLGMCVVNSGRDSPHGMVASTALMLCAMASSTEQAESQNRRGHIALKEMKKYTALLEDALTNGHVSLDCDGGEGSGGVVPAISCLVLPRRWALFMKKVCDCFTMVWLTRNCPASIWDNSSALEEKLLKARDWANRELTSKFTEVLRKTPTSSSNVLFALMGVVCSSLLSPTGSSETQTGKHAAARSCTEFLLLTITHIQCVIKGSEVEHSVNSPVSILLSDLKECVDVSEVVLVCPLLIETALAWTSLSSSPTTTFRALEDFVLCLWSHFNASPTWCCGIVMNEILLAMLPRMSQGEAIDAQLVDFAEASQQSQSFEYQTVVSSLVPTLIFMKHADHSLGVLHHLKALLEILGPEQLEMEQPQIVSINYVNSCRLLYLNGVVSDPDAMECVTHIADLATKAPHVAVYHFCLGSLIYGLMASGHPTVDDLADSIAVRWIQQLSDQTSTNELLVTMWGLAGLIGVNPTYDTMWYKDELSLLTFVDTLFPLLRDFLGKLANEENPVVGVHATWILGCTYHRLTALFSSMERVPKDYSYLPEGTLLPTLLSYVTDSRADIRQVKCLLSALLSVSDPLPPCDMGSVLFPFVKSSELQMTCVQLVINQSSHVGTKILAGHIMNLMLAGSLMTEAELQVLENLSSFVPLLPAAWKYLQPLTTLLLKLYPTSQKHLQSFLMSVNDSVTSGTTTTTTTKSLGYSEKEMIQQVWERICGCGCTVEIFSTDGKLLLRLVAECLAATGYVPISFDASVPVVRTAFECLLQACWVDSGTRGVSNLCKIMHWTLQHYGLLENGIQRALMETLVEVIRHVSSVGASQKSLVIQTELLHSLLAWTRTKQPSVSQMQLVLFLCTVVASPTPPGLTTHPSLDLVQWLASFSLPDTPVLQEKTLQCLVEWFAYSHEDVHEICLSLLSRFTSTGAYRSPVLWTTAAHLL</sequence>
<evidence type="ECO:0000313" key="3">
    <source>
        <dbReference type="Proteomes" id="UP001174909"/>
    </source>
</evidence>
<protein>
    <submittedName>
        <fullName evidence="2">Focadhesin</fullName>
    </submittedName>
</protein>
<proteinExistence type="predicted"/>
<gene>
    <name evidence="2" type="ORF">GBAR_LOCUS18872</name>
</gene>
<evidence type="ECO:0000259" key="1">
    <source>
        <dbReference type="Pfam" id="PF11229"/>
    </source>
</evidence>
<reference evidence="2" key="1">
    <citation type="submission" date="2023-03" db="EMBL/GenBank/DDBJ databases">
        <authorList>
            <person name="Steffen K."/>
            <person name="Cardenas P."/>
        </authorList>
    </citation>
    <scope>NUCLEOTIDE SEQUENCE</scope>
</reference>
<organism evidence="2 3">
    <name type="scientific">Geodia barretti</name>
    <name type="common">Barrett's horny sponge</name>
    <dbReference type="NCBI Taxonomy" id="519541"/>
    <lineage>
        <taxon>Eukaryota</taxon>
        <taxon>Metazoa</taxon>
        <taxon>Porifera</taxon>
        <taxon>Demospongiae</taxon>
        <taxon>Heteroscleromorpha</taxon>
        <taxon>Tetractinellida</taxon>
        <taxon>Astrophorina</taxon>
        <taxon>Geodiidae</taxon>
        <taxon>Geodia</taxon>
    </lineage>
</organism>
<dbReference type="AlphaFoldDB" id="A0AA35WTQ6"/>
<keyword evidence="3" id="KW-1185">Reference proteome</keyword>
<dbReference type="Proteomes" id="UP001174909">
    <property type="component" value="Unassembled WGS sequence"/>
</dbReference>